<dbReference type="PANTHER" id="PTHR12510:SF4">
    <property type="entry name" value="GAMMA-GLUTAMYLAMINECYCLOTRANSFERASE"/>
    <property type="match status" value="1"/>
</dbReference>
<evidence type="ECO:0000256" key="3">
    <source>
        <dbReference type="RuleBase" id="RU367036"/>
    </source>
</evidence>
<dbReference type="STRING" id="74557.A0A1W0A2F0"/>
<gene>
    <name evidence="5" type="ORF">THRCLA_20879</name>
</gene>
<feature type="active site" description="Proton acceptor" evidence="2">
    <location>
        <position position="84"/>
    </location>
</feature>
<evidence type="ECO:0000313" key="6">
    <source>
        <dbReference type="Proteomes" id="UP000243217"/>
    </source>
</evidence>
<feature type="domain" description="Gamma-glutamylcyclotransferase AIG2-like" evidence="4">
    <location>
        <begin position="4"/>
        <end position="114"/>
    </location>
</feature>
<sequence>MTDVFVYGTLKTSFVNYNLYLKPAMDKHKATKRGDAVTVSPFPLVVGGDRCVPFLLDVPGEGEQIYGEVYTVDDACLQALDLLENVSTGYYKRVKIPVILNNETIASYVYIRSVEPNDPLLNLKKISCYTSEEAKEYKSRSEYPNLEILAYIYDIEIHRLPELEMDIHALLQQGHTFQKALITLLGEDK</sequence>
<keyword evidence="6" id="KW-1185">Reference proteome</keyword>
<dbReference type="SUPFAM" id="SSF110857">
    <property type="entry name" value="Gamma-glutamyl cyclotransferase-like"/>
    <property type="match status" value="1"/>
</dbReference>
<name>A0A1W0A2F0_9STRA</name>
<dbReference type="InterPro" id="IPR039126">
    <property type="entry name" value="GGACT"/>
</dbReference>
<dbReference type="InterPro" id="IPR013024">
    <property type="entry name" value="GGCT-like"/>
</dbReference>
<dbReference type="OrthoDB" id="113620at2759"/>
<comment type="caution">
    <text evidence="5">The sequence shown here is derived from an EMBL/GenBank/DDBJ whole genome shotgun (WGS) entry which is preliminary data.</text>
</comment>
<reference evidence="5 6" key="1">
    <citation type="journal article" date="2014" name="Genome Biol. Evol.">
        <title>The secreted proteins of Achlya hypogyna and Thraustotheca clavata identify the ancestral oomycete secretome and reveal gene acquisitions by horizontal gene transfer.</title>
        <authorList>
            <person name="Misner I."/>
            <person name="Blouin N."/>
            <person name="Leonard G."/>
            <person name="Richards T.A."/>
            <person name="Lane C.E."/>
        </authorList>
    </citation>
    <scope>NUCLEOTIDE SEQUENCE [LARGE SCALE GENOMIC DNA]</scope>
    <source>
        <strain evidence="5 6">ATCC 34112</strain>
    </source>
</reference>
<dbReference type="Pfam" id="PF06094">
    <property type="entry name" value="GGACT"/>
    <property type="match status" value="1"/>
</dbReference>
<dbReference type="EMBL" id="JNBS01000613">
    <property type="protein sequence ID" value="OQS04452.1"/>
    <property type="molecule type" value="Genomic_DNA"/>
</dbReference>
<dbReference type="AlphaFoldDB" id="A0A1W0A2F0"/>
<evidence type="ECO:0000259" key="4">
    <source>
        <dbReference type="Pfam" id="PF06094"/>
    </source>
</evidence>
<dbReference type="InterPro" id="IPR009288">
    <property type="entry name" value="AIG2-like_dom"/>
</dbReference>
<dbReference type="InterPro" id="IPR036568">
    <property type="entry name" value="GGCT-like_sf"/>
</dbReference>
<organism evidence="5 6">
    <name type="scientific">Thraustotheca clavata</name>
    <dbReference type="NCBI Taxonomy" id="74557"/>
    <lineage>
        <taxon>Eukaryota</taxon>
        <taxon>Sar</taxon>
        <taxon>Stramenopiles</taxon>
        <taxon>Oomycota</taxon>
        <taxon>Saprolegniomycetes</taxon>
        <taxon>Saprolegniales</taxon>
        <taxon>Achlyaceae</taxon>
        <taxon>Thraustotheca</taxon>
    </lineage>
</organism>
<evidence type="ECO:0000256" key="1">
    <source>
        <dbReference type="ARBA" id="ARBA00008861"/>
    </source>
</evidence>
<accession>A0A1W0A2F0</accession>
<dbReference type="Proteomes" id="UP000243217">
    <property type="component" value="Unassembled WGS sequence"/>
</dbReference>
<comment type="similarity">
    <text evidence="1 3">Belongs to the gamma-glutamylcyclotransferase family.</text>
</comment>
<evidence type="ECO:0000256" key="2">
    <source>
        <dbReference type="PIRSR" id="PIRSR639126-1"/>
    </source>
</evidence>
<evidence type="ECO:0000313" key="5">
    <source>
        <dbReference type="EMBL" id="OQS04452.1"/>
    </source>
</evidence>
<dbReference type="CDD" id="cd06661">
    <property type="entry name" value="GGCT_like"/>
    <property type="match status" value="1"/>
</dbReference>
<dbReference type="Gene3D" id="3.10.490.10">
    <property type="entry name" value="Gamma-glutamyl cyclotransferase-like"/>
    <property type="match status" value="1"/>
</dbReference>
<dbReference type="PANTHER" id="PTHR12510">
    <property type="entry name" value="TROPONIN C-AKIN-1 PROTEIN"/>
    <property type="match status" value="1"/>
</dbReference>
<proteinExistence type="inferred from homology"/>
<protein>
    <recommendedName>
        <fullName evidence="3">Gamma-glutamylcyclotransferase family protein</fullName>
    </recommendedName>
</protein>
<dbReference type="GO" id="GO:0061929">
    <property type="term" value="F:gamma-glutamylaminecyclotransferase activity"/>
    <property type="evidence" value="ECO:0007669"/>
    <property type="project" value="InterPro"/>
</dbReference>
<dbReference type="GO" id="GO:0005829">
    <property type="term" value="C:cytosol"/>
    <property type="evidence" value="ECO:0007669"/>
    <property type="project" value="TreeGrafter"/>
</dbReference>